<accession>A0A6B0GQ88</accession>
<reference evidence="2 3" key="1">
    <citation type="submission" date="2019-12" db="EMBL/GenBank/DDBJ databases">
        <title>Halocatena pleomorpha gen. nov. sp. nov., an extremely halophilic archaeon of family Halobacteriaceae isolated from saltpan soil.</title>
        <authorList>
            <person name="Pal Y."/>
            <person name="Verma A."/>
            <person name="Krishnamurthi S."/>
            <person name="Kumar P."/>
        </authorList>
    </citation>
    <scope>NUCLEOTIDE SEQUENCE [LARGE SCALE GENOMIC DNA]</scope>
    <source>
        <strain evidence="2 3">JCM 16495</strain>
    </source>
</reference>
<feature type="transmembrane region" description="Helical" evidence="1">
    <location>
        <begin position="210"/>
        <end position="230"/>
    </location>
</feature>
<dbReference type="OrthoDB" id="387224at2157"/>
<evidence type="ECO:0008006" key="4">
    <source>
        <dbReference type="Google" id="ProtNLM"/>
    </source>
</evidence>
<keyword evidence="3" id="KW-1185">Reference proteome</keyword>
<feature type="transmembrane region" description="Helical" evidence="1">
    <location>
        <begin position="178"/>
        <end position="203"/>
    </location>
</feature>
<feature type="transmembrane region" description="Helical" evidence="1">
    <location>
        <begin position="321"/>
        <end position="340"/>
    </location>
</feature>
<keyword evidence="1" id="KW-0472">Membrane</keyword>
<keyword evidence="1" id="KW-1133">Transmembrane helix</keyword>
<proteinExistence type="predicted"/>
<feature type="transmembrane region" description="Helical" evidence="1">
    <location>
        <begin position="259"/>
        <end position="280"/>
    </location>
</feature>
<comment type="caution">
    <text evidence="2">The sequence shown here is derived from an EMBL/GenBank/DDBJ whole genome shotgun (WGS) entry which is preliminary data.</text>
</comment>
<gene>
    <name evidence="2" type="ORF">GQS65_21220</name>
</gene>
<evidence type="ECO:0000256" key="1">
    <source>
        <dbReference type="SAM" id="Phobius"/>
    </source>
</evidence>
<feature type="transmembrane region" description="Helical" evidence="1">
    <location>
        <begin position="361"/>
        <end position="380"/>
    </location>
</feature>
<dbReference type="EMBL" id="WSZK01000049">
    <property type="protein sequence ID" value="MWG36974.1"/>
    <property type="molecule type" value="Genomic_DNA"/>
</dbReference>
<name>A0A6B0GQ88_9EURY</name>
<feature type="transmembrane region" description="Helical" evidence="1">
    <location>
        <begin position="89"/>
        <end position="110"/>
    </location>
</feature>
<feature type="transmembrane region" description="Helical" evidence="1">
    <location>
        <begin position="292"/>
        <end position="315"/>
    </location>
</feature>
<evidence type="ECO:0000313" key="2">
    <source>
        <dbReference type="EMBL" id="MWG36974.1"/>
    </source>
</evidence>
<dbReference type="RefSeq" id="WP_158206620.1">
    <property type="nucleotide sequence ID" value="NZ_WSZK01000049.1"/>
</dbReference>
<keyword evidence="1" id="KW-0812">Transmembrane</keyword>
<evidence type="ECO:0000313" key="3">
    <source>
        <dbReference type="Proteomes" id="UP000451471"/>
    </source>
</evidence>
<dbReference type="Proteomes" id="UP000451471">
    <property type="component" value="Unassembled WGS sequence"/>
</dbReference>
<protein>
    <recommendedName>
        <fullName evidence="4">Glycosyltransferase RgtA/B/C/D-like domain-containing protein</fullName>
    </recommendedName>
</protein>
<feature type="transmembrane region" description="Helical" evidence="1">
    <location>
        <begin position="117"/>
        <end position="136"/>
    </location>
</feature>
<sequence length="386" mass="39958">MLLERPVDRWEVVALLALLVPGLALAVELGGTPISVYDPNVDPGAFVANAERLAATGDLFATRDPPFRYLPLAVVYALVEPTATGAERIASTLAAVACFVCTPLALWLFARRVTGRVAALAVVVAFVPMRAVGYAMPGYYVGSWQLDYGQPLVFLALLTAHVASTENRPRPAVVTGGLLGLLATVQLGLAALAALVVGVAFLLARAVRPLSWTVAAGAVGSLPLLAHLALSDAATGHLRGTVSNRILPDGSLVVTWEQVPGVVLASGTLITAALLVVAAVAYRRGLAPESTVLRTGVAVHAVAFVVLSVTNLGYLRYVVDQVGPFLLVVVAVAALGRTAAADRVRTTVDRRTTEETPAPPVLALGALLAVATTAVLFLGVPTNLPT</sequence>
<dbReference type="AlphaFoldDB" id="A0A6B0GQ88"/>
<organism evidence="2 3">
    <name type="scientific">Halomarina oriensis</name>
    <dbReference type="NCBI Taxonomy" id="671145"/>
    <lineage>
        <taxon>Archaea</taxon>
        <taxon>Methanobacteriati</taxon>
        <taxon>Methanobacteriota</taxon>
        <taxon>Stenosarchaea group</taxon>
        <taxon>Halobacteria</taxon>
        <taxon>Halobacteriales</taxon>
        <taxon>Natronomonadaceae</taxon>
        <taxon>Halomarina</taxon>
    </lineage>
</organism>